<sequence length="214" mass="24302">MFSQVVPKDDQTMLCFLWREDRNSPPEVYQYCQHIFGAKSSPTSVNYVLHRTTKDNSSEFPLAAEAIMKTFTWTNSLSQEIAVDMCQDLTNLLSKGGFRLTKWCSNSREVLSNIPESELAPCLKGLGLDGKLPIERALGALWNTEEDLFVFTSCLPKAASTRRQILSVISFMFDPLGMIAPYILRAKLFFQALWQMKQGWDETIPSEDLAPFLE</sequence>
<dbReference type="EMBL" id="CACRXK020019050">
    <property type="protein sequence ID" value="CAB4033211.1"/>
    <property type="molecule type" value="Genomic_DNA"/>
</dbReference>
<keyword evidence="2" id="KW-1185">Reference proteome</keyword>
<evidence type="ECO:0000313" key="2">
    <source>
        <dbReference type="Proteomes" id="UP001152795"/>
    </source>
</evidence>
<dbReference type="Pfam" id="PF05380">
    <property type="entry name" value="Peptidase_A17"/>
    <property type="match status" value="1"/>
</dbReference>
<dbReference type="InterPro" id="IPR008042">
    <property type="entry name" value="Retrotrans_Pao"/>
</dbReference>
<name>A0A7D9JNW6_PARCT</name>
<organism evidence="1 2">
    <name type="scientific">Paramuricea clavata</name>
    <name type="common">Red gorgonian</name>
    <name type="synonym">Violescent sea-whip</name>
    <dbReference type="NCBI Taxonomy" id="317549"/>
    <lineage>
        <taxon>Eukaryota</taxon>
        <taxon>Metazoa</taxon>
        <taxon>Cnidaria</taxon>
        <taxon>Anthozoa</taxon>
        <taxon>Octocorallia</taxon>
        <taxon>Malacalcyonacea</taxon>
        <taxon>Plexauridae</taxon>
        <taxon>Paramuricea</taxon>
    </lineage>
</organism>
<dbReference type="OrthoDB" id="10051210at2759"/>
<evidence type="ECO:0000313" key="1">
    <source>
        <dbReference type="EMBL" id="CAB4033211.1"/>
    </source>
</evidence>
<proteinExistence type="predicted"/>
<dbReference type="AlphaFoldDB" id="A0A7D9JNW6"/>
<dbReference type="Proteomes" id="UP001152795">
    <property type="component" value="Unassembled WGS sequence"/>
</dbReference>
<protein>
    <submittedName>
        <fullName evidence="1">Uncharacterized protein</fullName>
    </submittedName>
</protein>
<accession>A0A7D9JNW6</accession>
<comment type="caution">
    <text evidence="1">The sequence shown here is derived from an EMBL/GenBank/DDBJ whole genome shotgun (WGS) entry which is preliminary data.</text>
</comment>
<reference evidence="1" key="1">
    <citation type="submission" date="2020-04" db="EMBL/GenBank/DDBJ databases">
        <authorList>
            <person name="Alioto T."/>
            <person name="Alioto T."/>
            <person name="Gomez Garrido J."/>
        </authorList>
    </citation>
    <scope>NUCLEOTIDE SEQUENCE</scope>
    <source>
        <strain evidence="1">A484AB</strain>
    </source>
</reference>
<gene>
    <name evidence="1" type="ORF">PACLA_8A055908</name>
</gene>
<dbReference type="PANTHER" id="PTHR47331">
    <property type="entry name" value="PHD-TYPE DOMAIN-CONTAINING PROTEIN"/>
    <property type="match status" value="1"/>
</dbReference>